<sequence length="197" mass="20244">MGRLEAIFGAAEAVLERASEVLEAQATARAETGAAAPPSAAAAGLVPVGPASRSMAPCLVAEQPEVCLLWKPAGWAVTVGGEDRLATAADALEGEVEEAPRGKGGSSSAHLHHAGHAVVGDVLYGGQAACPPWCPRLFLHAHRLALDVGDGPLEAQVPLPEDLQAVLRSIARMSARLGGQSAEALQQWLTGQEDTQQ</sequence>
<protein>
    <recommendedName>
        <fullName evidence="2">Pseudouridine synthase RsuA/RluA-like domain-containing protein</fullName>
    </recommendedName>
</protein>
<dbReference type="Gene3D" id="3.30.2350.10">
    <property type="entry name" value="Pseudouridine synthase"/>
    <property type="match status" value="1"/>
</dbReference>
<evidence type="ECO:0008006" key="2">
    <source>
        <dbReference type="Google" id="ProtNLM"/>
    </source>
</evidence>
<reference evidence="1" key="1">
    <citation type="submission" date="2021-01" db="EMBL/GenBank/DDBJ databases">
        <authorList>
            <person name="Corre E."/>
            <person name="Pelletier E."/>
            <person name="Niang G."/>
            <person name="Scheremetjew M."/>
            <person name="Finn R."/>
            <person name="Kale V."/>
            <person name="Holt S."/>
            <person name="Cochrane G."/>
            <person name="Meng A."/>
            <person name="Brown T."/>
            <person name="Cohen L."/>
        </authorList>
    </citation>
    <scope>NUCLEOTIDE SEQUENCE</scope>
    <source>
        <strain evidence="1">CCMP3105</strain>
    </source>
</reference>
<dbReference type="GO" id="GO:0001522">
    <property type="term" value="P:pseudouridine synthesis"/>
    <property type="evidence" value="ECO:0007669"/>
    <property type="project" value="InterPro"/>
</dbReference>
<evidence type="ECO:0000313" key="1">
    <source>
        <dbReference type="EMBL" id="CAE4575400.1"/>
    </source>
</evidence>
<dbReference type="GO" id="GO:0003723">
    <property type="term" value="F:RNA binding"/>
    <property type="evidence" value="ECO:0007669"/>
    <property type="project" value="InterPro"/>
</dbReference>
<dbReference type="SUPFAM" id="SSF55120">
    <property type="entry name" value="Pseudouridine synthase"/>
    <property type="match status" value="1"/>
</dbReference>
<gene>
    <name evidence="1" type="ORF">AMON00008_LOCUS15019</name>
</gene>
<dbReference type="EMBL" id="HBNR01022494">
    <property type="protein sequence ID" value="CAE4575400.1"/>
    <property type="molecule type" value="Transcribed_RNA"/>
</dbReference>
<proteinExistence type="predicted"/>
<organism evidence="1">
    <name type="scientific">Alexandrium monilatum</name>
    <dbReference type="NCBI Taxonomy" id="311494"/>
    <lineage>
        <taxon>Eukaryota</taxon>
        <taxon>Sar</taxon>
        <taxon>Alveolata</taxon>
        <taxon>Dinophyceae</taxon>
        <taxon>Gonyaulacales</taxon>
        <taxon>Pyrocystaceae</taxon>
        <taxon>Alexandrium</taxon>
    </lineage>
</organism>
<accession>A0A7S4Q835</accession>
<dbReference type="GO" id="GO:0009982">
    <property type="term" value="F:pseudouridine synthase activity"/>
    <property type="evidence" value="ECO:0007669"/>
    <property type="project" value="InterPro"/>
</dbReference>
<name>A0A7S4Q835_9DINO</name>
<dbReference type="InterPro" id="IPR020103">
    <property type="entry name" value="PsdUridine_synth_cat_dom_sf"/>
</dbReference>
<dbReference type="AlphaFoldDB" id="A0A7S4Q835"/>